<feature type="domain" description="PDZ" evidence="2">
    <location>
        <begin position="146"/>
        <end position="220"/>
    </location>
</feature>
<dbReference type="Proteomes" id="UP001497623">
    <property type="component" value="Unassembled WGS sequence"/>
</dbReference>
<dbReference type="InterPro" id="IPR001478">
    <property type="entry name" value="PDZ"/>
</dbReference>
<dbReference type="PANTHER" id="PTHR46900">
    <property type="entry name" value="TYROSINE-PROTEIN PHOSPHATASE NON-RECEPTOR TYPE 13"/>
    <property type="match status" value="1"/>
</dbReference>
<dbReference type="SUPFAM" id="SSF50156">
    <property type="entry name" value="PDZ domain-like"/>
    <property type="match status" value="2"/>
</dbReference>
<comment type="caution">
    <text evidence="3">The sequence shown here is derived from an EMBL/GenBank/DDBJ whole genome shotgun (WGS) entry which is preliminary data.</text>
</comment>
<dbReference type="EMBL" id="CAXKWB010008801">
    <property type="protein sequence ID" value="CAL4092521.1"/>
    <property type="molecule type" value="Genomic_DNA"/>
</dbReference>
<dbReference type="Pfam" id="PF17820">
    <property type="entry name" value="PDZ_6"/>
    <property type="match status" value="1"/>
</dbReference>
<dbReference type="Gene3D" id="2.30.42.10">
    <property type="match status" value="2"/>
</dbReference>
<evidence type="ECO:0000259" key="2">
    <source>
        <dbReference type="PROSITE" id="PS50106"/>
    </source>
</evidence>
<reference evidence="3 4" key="1">
    <citation type="submission" date="2024-05" db="EMBL/GenBank/DDBJ databases">
        <authorList>
            <person name="Wallberg A."/>
        </authorList>
    </citation>
    <scope>NUCLEOTIDE SEQUENCE [LARGE SCALE GENOMIC DNA]</scope>
</reference>
<dbReference type="AlphaFoldDB" id="A0AAV2QML7"/>
<proteinExistence type="predicted"/>
<dbReference type="Pfam" id="PF00595">
    <property type="entry name" value="PDZ"/>
    <property type="match status" value="1"/>
</dbReference>
<dbReference type="PANTHER" id="PTHR46900:SF2">
    <property type="entry name" value="TYROSINE-PROTEIN PHOSPHATASE NON-RECEPTOR TYPE 13"/>
    <property type="match status" value="1"/>
</dbReference>
<keyword evidence="4" id="KW-1185">Reference proteome</keyword>
<gene>
    <name evidence="3" type="ORF">MNOR_LOCUS14607</name>
</gene>
<dbReference type="InterPro" id="IPR036034">
    <property type="entry name" value="PDZ_sf"/>
</dbReference>
<dbReference type="InterPro" id="IPR052074">
    <property type="entry name" value="NonRcpt_TyrProt_Phosphatase"/>
</dbReference>
<dbReference type="InterPro" id="IPR041489">
    <property type="entry name" value="PDZ_6"/>
</dbReference>
<evidence type="ECO:0000256" key="1">
    <source>
        <dbReference type="SAM" id="MobiDB-lite"/>
    </source>
</evidence>
<protein>
    <recommendedName>
        <fullName evidence="2">PDZ domain-containing protein</fullName>
    </recommendedName>
</protein>
<evidence type="ECO:0000313" key="3">
    <source>
        <dbReference type="EMBL" id="CAL4092521.1"/>
    </source>
</evidence>
<accession>A0AAV2QML7</accession>
<dbReference type="PROSITE" id="PS50106">
    <property type="entry name" value="PDZ"/>
    <property type="match status" value="2"/>
</dbReference>
<dbReference type="SMART" id="SM00228">
    <property type="entry name" value="PDZ"/>
    <property type="match status" value="2"/>
</dbReference>
<feature type="domain" description="PDZ" evidence="2">
    <location>
        <begin position="277"/>
        <end position="358"/>
    </location>
</feature>
<name>A0AAV2QML7_MEGNR</name>
<organism evidence="3 4">
    <name type="scientific">Meganyctiphanes norvegica</name>
    <name type="common">Northern krill</name>
    <name type="synonym">Thysanopoda norvegica</name>
    <dbReference type="NCBI Taxonomy" id="48144"/>
    <lineage>
        <taxon>Eukaryota</taxon>
        <taxon>Metazoa</taxon>
        <taxon>Ecdysozoa</taxon>
        <taxon>Arthropoda</taxon>
        <taxon>Crustacea</taxon>
        <taxon>Multicrustacea</taxon>
        <taxon>Malacostraca</taxon>
        <taxon>Eumalacostraca</taxon>
        <taxon>Eucarida</taxon>
        <taxon>Euphausiacea</taxon>
        <taxon>Euphausiidae</taxon>
        <taxon>Meganyctiphanes</taxon>
    </lineage>
</organism>
<evidence type="ECO:0000313" key="4">
    <source>
        <dbReference type="Proteomes" id="UP001497623"/>
    </source>
</evidence>
<sequence length="496" mass="54822">MWLWCGCCCNDRDRNRKRKNSTADTAQLVGTSKVVESTQLTSLLSDSNSKYLLPDLVPSSSEKTIKDFQHNGTSYNTYAEVKNDYHSDYSSESSSEEEGSPPILRRKSSCQPLNRPASLMLTPGEILSSQQLQRLCPFITESTSFEVTIVKNLHGLGLAVTGGVECKVPWAGLIRIRKLYPQTPAWLCGQLKVGDFVLSANSQPLTGLTSLNALDVMRTTASGEVTLQVCRLDIEDGDVLDGVYRDLPVVSTSFNARRQTHNLLASSSSLSVYEEFEVTLTKVAGSFGLTLCKNDKSIIGQTIKALVKEPAISNGSLRAGDKIISVNNRDMCSLTHDEAIAFLRTCPDTIKLKLYRISEPEVIHKSKPLRQEAQNLLMDIAIRKKSLCNSQDAPGRRLLQKPPRPDLKSVDRWDSLVSKLCKDSSRPASAILDSQLSPMSFTDEDYEDSFFTDSFFNDSNQIVPAFESRTPSSSPGTPISIATKFNISEQWSELLP</sequence>
<feature type="region of interest" description="Disordered" evidence="1">
    <location>
        <begin position="86"/>
        <end position="109"/>
    </location>
</feature>